<sequence length="140" mass="15607">MKKLLIICGLLFSVVTFAQAQDGQGQRQGRGMGTPEERAKRQVDNLTEKLKLTEDQKTKVTAIYAEQGASMKKLRGEANGDRDVMMASMTKLNDATDVKITTLLTDDQKKAFTTLKEERKEQQKKRMEGRGQGGQGQAKQ</sequence>
<dbReference type="AlphaFoldDB" id="A0A4U1CNE7"/>
<feature type="chain" id="PRO_5020476367" description="Periplasmic heavy metal sensor" evidence="2">
    <location>
        <begin position="21"/>
        <end position="140"/>
    </location>
</feature>
<gene>
    <name evidence="3" type="ORF">FA047_01305</name>
</gene>
<feature type="compositionally biased region" description="Gly residues" evidence="1">
    <location>
        <begin position="130"/>
        <end position="140"/>
    </location>
</feature>
<dbReference type="RefSeq" id="WP_136834185.1">
    <property type="nucleotide sequence ID" value="NZ_SWBQ01000001.1"/>
</dbReference>
<dbReference type="Proteomes" id="UP000307244">
    <property type="component" value="Unassembled WGS sequence"/>
</dbReference>
<evidence type="ECO:0000256" key="1">
    <source>
        <dbReference type="SAM" id="MobiDB-lite"/>
    </source>
</evidence>
<evidence type="ECO:0000256" key="2">
    <source>
        <dbReference type="SAM" id="SignalP"/>
    </source>
</evidence>
<feature type="signal peptide" evidence="2">
    <location>
        <begin position="1"/>
        <end position="20"/>
    </location>
</feature>
<dbReference type="Gene3D" id="1.20.120.1490">
    <property type="match status" value="1"/>
</dbReference>
<keyword evidence="4" id="KW-1185">Reference proteome</keyword>
<accession>A0A4U1CNE7</accession>
<feature type="region of interest" description="Disordered" evidence="1">
    <location>
        <begin position="114"/>
        <end position="140"/>
    </location>
</feature>
<evidence type="ECO:0000313" key="3">
    <source>
        <dbReference type="EMBL" id="TKC08766.1"/>
    </source>
</evidence>
<evidence type="ECO:0008006" key="5">
    <source>
        <dbReference type="Google" id="ProtNLM"/>
    </source>
</evidence>
<comment type="caution">
    <text evidence="3">The sequence shown here is derived from an EMBL/GenBank/DDBJ whole genome shotgun (WGS) entry which is preliminary data.</text>
</comment>
<proteinExistence type="predicted"/>
<reference evidence="3 4" key="1">
    <citation type="submission" date="2019-04" db="EMBL/GenBank/DDBJ databases">
        <title>Pedobacter sp. RP-3-15 sp. nov., isolated from Arctic soil.</title>
        <authorList>
            <person name="Dahal R.H."/>
            <person name="Kim D.-U."/>
        </authorList>
    </citation>
    <scope>NUCLEOTIDE SEQUENCE [LARGE SCALE GENOMIC DNA]</scope>
    <source>
        <strain evidence="3 4">RP-3-15</strain>
    </source>
</reference>
<keyword evidence="2" id="KW-0732">Signal</keyword>
<evidence type="ECO:0000313" key="4">
    <source>
        <dbReference type="Proteomes" id="UP000307244"/>
    </source>
</evidence>
<organism evidence="3 4">
    <name type="scientific">Pedobacter frigoris</name>
    <dbReference type="NCBI Taxonomy" id="2571272"/>
    <lineage>
        <taxon>Bacteria</taxon>
        <taxon>Pseudomonadati</taxon>
        <taxon>Bacteroidota</taxon>
        <taxon>Sphingobacteriia</taxon>
        <taxon>Sphingobacteriales</taxon>
        <taxon>Sphingobacteriaceae</taxon>
        <taxon>Pedobacter</taxon>
    </lineage>
</organism>
<name>A0A4U1CNE7_9SPHI</name>
<protein>
    <recommendedName>
        <fullName evidence="5">Periplasmic heavy metal sensor</fullName>
    </recommendedName>
</protein>
<dbReference type="EMBL" id="SWBQ01000001">
    <property type="protein sequence ID" value="TKC08766.1"/>
    <property type="molecule type" value="Genomic_DNA"/>
</dbReference>
<feature type="compositionally biased region" description="Basic and acidic residues" evidence="1">
    <location>
        <begin position="114"/>
        <end position="129"/>
    </location>
</feature>
<dbReference type="OrthoDB" id="798005at2"/>